<dbReference type="Pfam" id="PF13448">
    <property type="entry name" value="DUF4114"/>
    <property type="match status" value="1"/>
</dbReference>
<keyword evidence="3 5" id="KW-0378">Hydrolase</keyword>
<feature type="active site" description="Charge relay system" evidence="5">
    <location>
        <position position="1079"/>
    </location>
</feature>
<feature type="domain" description="DUF4114" evidence="9">
    <location>
        <begin position="433"/>
        <end position="517"/>
    </location>
</feature>
<dbReference type="SUPFAM" id="SSF53474">
    <property type="entry name" value="alpha/beta-Hydrolases"/>
    <property type="match status" value="1"/>
</dbReference>
<feature type="coiled-coil region" evidence="6">
    <location>
        <begin position="649"/>
        <end position="676"/>
    </location>
</feature>
<dbReference type="InterPro" id="IPR036852">
    <property type="entry name" value="Peptidase_S8/S53_dom_sf"/>
</dbReference>
<organism evidence="10 11">
    <name type="scientific">Roseofilum halophilum BLCC-M91</name>
    <dbReference type="NCBI Taxonomy" id="3022259"/>
    <lineage>
        <taxon>Bacteria</taxon>
        <taxon>Bacillati</taxon>
        <taxon>Cyanobacteriota</taxon>
        <taxon>Cyanophyceae</taxon>
        <taxon>Desertifilales</taxon>
        <taxon>Desertifilaceae</taxon>
        <taxon>Roseofilum</taxon>
        <taxon>Roseofilum halophilum</taxon>
    </lineage>
</organism>
<gene>
    <name evidence="10" type="ORF">PJF56_14720</name>
</gene>
<feature type="compositionally biased region" description="Acidic residues" evidence="7">
    <location>
        <begin position="77"/>
        <end position="96"/>
    </location>
</feature>
<comment type="caution">
    <text evidence="10">The sequence shown here is derived from an EMBL/GenBank/DDBJ whole genome shotgun (WGS) entry which is preliminary data.</text>
</comment>
<dbReference type="Gene3D" id="3.40.50.200">
    <property type="entry name" value="Peptidase S8/S53 domain"/>
    <property type="match status" value="1"/>
</dbReference>
<feature type="active site" description="Charge relay system" evidence="5">
    <location>
        <position position="923"/>
    </location>
</feature>
<keyword evidence="11" id="KW-1185">Reference proteome</keyword>
<evidence type="ECO:0000313" key="10">
    <source>
        <dbReference type="EMBL" id="MDJ1180116.1"/>
    </source>
</evidence>
<evidence type="ECO:0000313" key="11">
    <source>
        <dbReference type="Proteomes" id="UP001231370"/>
    </source>
</evidence>
<keyword evidence="2 5" id="KW-0645">Protease</keyword>
<evidence type="ECO:0000256" key="5">
    <source>
        <dbReference type="PROSITE-ProRule" id="PRU01240"/>
    </source>
</evidence>
<keyword evidence="6" id="KW-0175">Coiled coil</keyword>
<accession>A0ABT7BLQ5</accession>
<dbReference type="InterPro" id="IPR029058">
    <property type="entry name" value="AB_hydrolase_fold"/>
</dbReference>
<dbReference type="InterPro" id="IPR000209">
    <property type="entry name" value="Peptidase_S8/S53_dom"/>
</dbReference>
<evidence type="ECO:0000259" key="8">
    <source>
        <dbReference type="Pfam" id="PF00082"/>
    </source>
</evidence>
<dbReference type="PANTHER" id="PTHR43806:SF11">
    <property type="entry name" value="CEREVISIN-RELATED"/>
    <property type="match status" value="1"/>
</dbReference>
<evidence type="ECO:0000256" key="7">
    <source>
        <dbReference type="SAM" id="MobiDB-lite"/>
    </source>
</evidence>
<feature type="region of interest" description="Disordered" evidence="7">
    <location>
        <begin position="1"/>
        <end position="20"/>
    </location>
</feature>
<feature type="compositionally biased region" description="Acidic residues" evidence="7">
    <location>
        <begin position="35"/>
        <end position="46"/>
    </location>
</feature>
<dbReference type="SUPFAM" id="SSF52743">
    <property type="entry name" value="Subtilisin-like"/>
    <property type="match status" value="1"/>
</dbReference>
<evidence type="ECO:0000256" key="2">
    <source>
        <dbReference type="ARBA" id="ARBA00022670"/>
    </source>
</evidence>
<evidence type="ECO:0000256" key="3">
    <source>
        <dbReference type="ARBA" id="ARBA00022801"/>
    </source>
</evidence>
<dbReference type="Pfam" id="PF00082">
    <property type="entry name" value="Peptidase_S8"/>
    <property type="match status" value="1"/>
</dbReference>
<protein>
    <submittedName>
        <fullName evidence="10">DUF4114 domain-containing protein</fullName>
    </submittedName>
</protein>
<proteinExistence type="inferred from homology"/>
<dbReference type="PANTHER" id="PTHR43806">
    <property type="entry name" value="PEPTIDASE S8"/>
    <property type="match status" value="1"/>
</dbReference>
<feature type="coiled-coil region" evidence="6">
    <location>
        <begin position="1305"/>
        <end position="1424"/>
    </location>
</feature>
<feature type="region of interest" description="Disordered" evidence="7">
    <location>
        <begin position="596"/>
        <end position="646"/>
    </location>
</feature>
<evidence type="ECO:0000259" key="9">
    <source>
        <dbReference type="Pfam" id="PF13448"/>
    </source>
</evidence>
<feature type="domain" description="Peptidase S8/S53" evidence="8">
    <location>
        <begin position="879"/>
        <end position="1127"/>
    </location>
</feature>
<dbReference type="RefSeq" id="WP_283763419.1">
    <property type="nucleotide sequence ID" value="NZ_JAQPOK010000108.1"/>
</dbReference>
<dbReference type="Pfam" id="PF26363">
    <property type="entry name" value="Phospholipase-like"/>
    <property type="match status" value="1"/>
</dbReference>
<keyword evidence="4 5" id="KW-0720">Serine protease</keyword>
<comment type="similarity">
    <text evidence="1 5">Belongs to the peptidase S8 family.</text>
</comment>
<feature type="compositionally biased region" description="Acidic residues" evidence="7">
    <location>
        <begin position="54"/>
        <end position="69"/>
    </location>
</feature>
<feature type="compositionally biased region" description="Low complexity" evidence="7">
    <location>
        <begin position="8"/>
        <end position="20"/>
    </location>
</feature>
<reference evidence="10 11" key="1">
    <citation type="submission" date="2023-01" db="EMBL/GenBank/DDBJ databases">
        <title>Novel diversity within Roseofilum (Cyanobacteria; Desertifilaceae) from marine benthic mats with descriptions of four novel species.</title>
        <authorList>
            <person name="Wang Y."/>
            <person name="Berthold D.E."/>
            <person name="Hu J."/>
            <person name="Lefler F.W."/>
            <person name="Laughinghouse H.D. IV."/>
        </authorList>
    </citation>
    <scope>NUCLEOTIDE SEQUENCE [LARGE SCALE GENOMIC DNA]</scope>
    <source>
        <strain evidence="10 11">BLCC-M91</strain>
    </source>
</reference>
<feature type="active site" description="Charge relay system" evidence="5">
    <location>
        <position position="885"/>
    </location>
</feature>
<evidence type="ECO:0000256" key="1">
    <source>
        <dbReference type="ARBA" id="ARBA00011073"/>
    </source>
</evidence>
<name>A0ABT7BLQ5_9CYAN</name>
<sequence>MEPILTPSGVTGLEGEVGSGELEIDPLDELEIEEEQQLEEVGESEEQETRSSSEESEIIDEIDDEDIEPLEFFYAETEGEAEPEPALEPDSEPDAELPLDLEVTTLVTELDSETEAREEIEPEPEPEPFTYNSTNGVFTVGETGKVNLDYLIDGGKYAKGEIGIFSLEGMEDYEGDAEAWETAAVRRALSNSTLGNVGIADGEEGAKFSGILEGELEDWNRGKYQFVDSVSMNPGEQFALVISPKTPIEQAFEAEKPLFFSNDSTYENFADVTGEGHTFTVEDWRDADYNDVVFQVNGARGEAVGLDEVIDPEAEDWRDTEVGQQVLDYIAPVEFDSGVFTVGESGEVGIDFLYDGGKWKGELALFSLEGLEEINPNSGAFIEEAASRALSSSELGHVIISDRAEGARFDGVLGDERQDWNAGDYRGVKTFDMNPGDRFGMMLLPKHSVSKLADNPALGGLGAPLFSMSSLNPEDAYHLGQLADVTGDGNTFVMEDWRVDHHGSDEDYNDFIFQVRGATANAVNLDEVINPEYDWRESDLGKGLLAYAKPYVTPETPELGEIIPEDVYEAISEVRAEEALELAELEAEEEILETAVTEESAAQESVDTQEDVQESEVTLSEGDNSTPVAESSESPEETELDSPRSIIPSSLVEELVESLKQDLEDTKEQGQEVFTETTAEIERISTEEQVLLDQTFDQVKDKVQGIQSKQNELIESQQSLKQVSQTLDRLDDQIRSQENQANQVLENTKRELESKGWINDSQTDYNNLRNETNREFQNIWQDRQSISSQDVQSLNNAISSYGQMANDAGNSYNTQWKEYIEIAKIPDTLVQNAQNEQELIASNWEDWHDDRQAELELLPKLFASENTWDSQPLPKSNPPIVGIIDTGFDPNALEIEPARISVGQDWVEANQNALVQPAEGHQHGTQILEVINDINDQSPLWLGRGVRSGDWAQSLIEFVDTVKDSEQSNAVINLSFDLTETRLDGTEITRQELTSLERAALTYAQQNKVLIVASAGNEGTDLSALGQAAQQFDNLVVVGAADGWERAEYSSYNEIDYIYGQGVDLLAQGTAANGASGTSVAAAKVTGAASLMWSANPDLNYTQVIDLLRRSSTDLATPGWDNETGAGLLNIAAAVYLAKETEPEAYKSQQWELVDDILEEDNIPEIYWPEFYQLYSFYDLETKLSASAWSGQSYGLATERENWDWKKPFKKIGEGIKKGVNKVVETVTSFTNDISDFVKNAWDGTKRLGKDILDKGKVFVEQAWELAKDNPVTLAAAVASTLSGAGIVGVGVSVLVGQLLDNFFKDPDNSEIKRAEEEKRRLEEESKKEIAAAKENVDRAKENGKSLVNNAKQALKDAKENGASPETIEKLQQELNQAEKDAAQAIAAAQAKLEETKTHYANALAEADRKLEKAKQEFEESKKGFWSKLKDSVTAFGEDLAQGLKSTLENIDVGAALDLLKRIPVVGTVVSAAEGLYHLANEDWIEAIKETINGALALFGLSTVVSSDMISLFVDLAWELKDKDYKGAIAATLHNLGGMSETVAETFTNIAWEMKDGDWKSIFKVGLEGAGFDNSGKFIDIAWDVIDGDYKGALGTGLTFAGFGQQKANTLVDIAWDMADNRYGKALKTGFNYAGFSNSNSLVDLAFDLKDGDYENALNTAFNASGLGAGKTWVDIAFDFKNGDYKSALETGLKTAGFSQYQDFIDTAWDFKAGNYERALISAVNATGLGNAAQVIERAFAEYSDRSEPAIAPSAIPAQHKLYEYFARSIAYEDPSISATPETALSSSSSGGNKLTVGERINAGYTVDRVIEHPSTGFYAVGLRPDDPSQPPVLLLRGTGGSPTDEKYGTVIDVLEDTNPEGIGYGQFSAHQAEIQAWLAAQTQPVDLVGHSLGGALAQTIAAHFPTEVGEIVTFNSPGINSDTAELFVTQGGNPNSATHYITSGDLVSMAGEEYLPGRAVLASYPNLNVFEKHSLSVLGSNAIKSENQASEVKLTALSVEDLSSPSFGYDDRDYTLFLAIIALISPPVATALTTRRTTETSRQAIGSVLHGAIDTVKNWLHVAKSIQSEDYLNALTHSLDLGSFAYTTEWENMLEAVKQRNYVETLTQALTTTQLPDAGDWLNLIGQIDNNQYMDALTTGFKLADFGAAQTWIDIAQDIEGGEYLDALSKGFDATGFTDAAPWISMVRDVGDGNYLNALRTGFNATGFEAGQSWVDMAWHIQEKDYLKALRTGFDFAGYDEGKHAINAGLAVKEGDYFKAFTSGISMIDGVDDLVDTLTYLKDGKVQEAIPSMVNASAKLATLLLV</sequence>
<dbReference type="Gene3D" id="3.40.50.1820">
    <property type="entry name" value="alpha/beta hydrolase"/>
    <property type="match status" value="1"/>
</dbReference>
<evidence type="ECO:0000256" key="6">
    <source>
        <dbReference type="SAM" id="Coils"/>
    </source>
</evidence>
<dbReference type="Proteomes" id="UP001231370">
    <property type="component" value="Unassembled WGS sequence"/>
</dbReference>
<feature type="region of interest" description="Disordered" evidence="7">
    <location>
        <begin position="110"/>
        <end position="134"/>
    </location>
</feature>
<feature type="coiled-coil region" evidence="6">
    <location>
        <begin position="706"/>
        <end position="755"/>
    </location>
</feature>
<evidence type="ECO:0000256" key="4">
    <source>
        <dbReference type="ARBA" id="ARBA00022825"/>
    </source>
</evidence>
<dbReference type="PROSITE" id="PS51892">
    <property type="entry name" value="SUBTILASE"/>
    <property type="match status" value="1"/>
</dbReference>
<dbReference type="InterPro" id="IPR025193">
    <property type="entry name" value="DUF4114"/>
</dbReference>
<dbReference type="InterPro" id="IPR050131">
    <property type="entry name" value="Peptidase_S8_subtilisin-like"/>
</dbReference>
<feature type="compositionally biased region" description="Polar residues" evidence="7">
    <location>
        <begin position="615"/>
        <end position="632"/>
    </location>
</feature>
<dbReference type="EMBL" id="JAQPOK010000108">
    <property type="protein sequence ID" value="MDJ1180116.1"/>
    <property type="molecule type" value="Genomic_DNA"/>
</dbReference>
<feature type="region of interest" description="Disordered" evidence="7">
    <location>
        <begin position="35"/>
        <end position="96"/>
    </location>
</feature>
<dbReference type="CDD" id="cd00306">
    <property type="entry name" value="Peptidases_S8_S53"/>
    <property type="match status" value="1"/>
</dbReference>